<protein>
    <submittedName>
        <fullName evidence="1">Uncharacterized protein</fullName>
    </submittedName>
</protein>
<name>A0A0Q1DRF7_9FLAO</name>
<dbReference type="EMBL" id="LCTZ01000002">
    <property type="protein sequence ID" value="KQC31431.1"/>
    <property type="molecule type" value="Genomic_DNA"/>
</dbReference>
<evidence type="ECO:0000313" key="2">
    <source>
        <dbReference type="Proteomes" id="UP000050827"/>
    </source>
</evidence>
<reference evidence="1 2" key="1">
    <citation type="submission" date="2015-04" db="EMBL/GenBank/DDBJ databases">
        <title>Complete genome of flavobacterium.</title>
        <authorList>
            <person name="Kwon Y.M."/>
            <person name="Kim S.-J."/>
        </authorList>
    </citation>
    <scope>NUCLEOTIDE SEQUENCE [LARGE SCALE GENOMIC DNA]</scope>
    <source>
        <strain evidence="1 2">DK169</strain>
    </source>
</reference>
<organism evidence="1 2">
    <name type="scientific">Flagellimonas eckloniae</name>
    <dbReference type="NCBI Taxonomy" id="346185"/>
    <lineage>
        <taxon>Bacteria</taxon>
        <taxon>Pseudomonadati</taxon>
        <taxon>Bacteroidota</taxon>
        <taxon>Flavobacteriia</taxon>
        <taxon>Flavobacteriales</taxon>
        <taxon>Flavobacteriaceae</taxon>
        <taxon>Flagellimonas</taxon>
    </lineage>
</organism>
<dbReference type="Proteomes" id="UP000050827">
    <property type="component" value="Unassembled WGS sequence"/>
</dbReference>
<comment type="caution">
    <text evidence="1">The sequence shown here is derived from an EMBL/GenBank/DDBJ whole genome shotgun (WGS) entry which is preliminary data.</text>
</comment>
<sequence>MDSTRFSHLQFIGLTAKNAEDYYKRKYREWAIQVADRIYQNGELLNPKRTKLFKEVGGALFMGPAQVELKSDNVEVKELDFIEIEISRVQSVKVSKKYSVRKLKYEQFLEQKRNQLSQIFDLPAIEIALICSIEQIRVHKAVPQNEEKNSEAIRVSSKFGNIALSTLYREYRNVYPEERIYTKSLMRVHTPEILKTHLENVLEYLSEQGKKRASQYLSDLKVL</sequence>
<dbReference type="STRING" id="346185.AAY42_17285"/>
<dbReference type="AlphaFoldDB" id="A0A0Q1DRF7"/>
<keyword evidence="2" id="KW-1185">Reference proteome</keyword>
<proteinExistence type="predicted"/>
<accession>A0A0Q1DRF7</accession>
<dbReference type="RefSeq" id="WP_055397467.1">
    <property type="nucleotide sequence ID" value="NZ_LCTZ01000002.1"/>
</dbReference>
<evidence type="ECO:0000313" key="1">
    <source>
        <dbReference type="EMBL" id="KQC31431.1"/>
    </source>
</evidence>
<gene>
    <name evidence="1" type="ORF">AAY42_17285</name>
</gene>